<gene>
    <name evidence="5" type="ORF">LIP50_04360</name>
</gene>
<evidence type="ECO:0000256" key="1">
    <source>
        <dbReference type="ARBA" id="ARBA00022723"/>
    </source>
</evidence>
<evidence type="ECO:0000256" key="2">
    <source>
        <dbReference type="ARBA" id="ARBA00023004"/>
    </source>
</evidence>
<evidence type="ECO:0000313" key="5">
    <source>
        <dbReference type="EMBL" id="MCB5445433.1"/>
    </source>
</evidence>
<keyword evidence="6" id="KW-1185">Reference proteome</keyword>
<feature type="domain" description="4Fe-4S ferredoxin-type" evidence="4">
    <location>
        <begin position="221"/>
        <end position="244"/>
    </location>
</feature>
<dbReference type="InterPro" id="IPR017896">
    <property type="entry name" value="4Fe4S_Fe-S-bd"/>
</dbReference>
<dbReference type="SUPFAM" id="SSF54862">
    <property type="entry name" value="4Fe-4S ferredoxins"/>
    <property type="match status" value="1"/>
</dbReference>
<accession>A0ABS8CVF5</accession>
<keyword evidence="1" id="KW-0479">Metal-binding</keyword>
<keyword evidence="3" id="KW-0411">Iron-sulfur</keyword>
<dbReference type="Gene3D" id="3.40.50.360">
    <property type="match status" value="1"/>
</dbReference>
<evidence type="ECO:0000256" key="3">
    <source>
        <dbReference type="ARBA" id="ARBA00023014"/>
    </source>
</evidence>
<keyword evidence="2" id="KW-0408">Iron</keyword>
<feature type="domain" description="4Fe-4S ferredoxin-type" evidence="4">
    <location>
        <begin position="188"/>
        <end position="216"/>
    </location>
</feature>
<proteinExistence type="predicted"/>
<evidence type="ECO:0000259" key="4">
    <source>
        <dbReference type="PROSITE" id="PS51379"/>
    </source>
</evidence>
<dbReference type="PROSITE" id="PS00198">
    <property type="entry name" value="4FE4S_FER_1"/>
    <property type="match status" value="2"/>
</dbReference>
<dbReference type="InterPro" id="IPR029039">
    <property type="entry name" value="Flavoprotein-like_sf"/>
</dbReference>
<dbReference type="EMBL" id="JAJBMB010000003">
    <property type="protein sequence ID" value="MCB5445433.1"/>
    <property type="molecule type" value="Genomic_DNA"/>
</dbReference>
<dbReference type="PROSITE" id="PS51379">
    <property type="entry name" value="4FE4S_FER_2"/>
    <property type="match status" value="2"/>
</dbReference>
<dbReference type="SUPFAM" id="SSF52218">
    <property type="entry name" value="Flavoproteins"/>
    <property type="match status" value="1"/>
</dbReference>
<name>A0ABS8CVF5_9FIRM</name>
<dbReference type="NCBIfam" id="NF038196">
    <property type="entry name" value="ferrodoxin_EFR1"/>
    <property type="match status" value="1"/>
</dbReference>
<dbReference type="Gene3D" id="3.30.70.20">
    <property type="match status" value="1"/>
</dbReference>
<organism evidence="5 6">
    <name type="scientific">Intestinibacter bartlettii</name>
    <dbReference type="NCBI Taxonomy" id="261299"/>
    <lineage>
        <taxon>Bacteria</taxon>
        <taxon>Bacillati</taxon>
        <taxon>Bacillota</taxon>
        <taxon>Clostridia</taxon>
        <taxon>Peptostreptococcales</taxon>
        <taxon>Peptostreptococcaceae</taxon>
        <taxon>Intestinibacter</taxon>
    </lineage>
</organism>
<dbReference type="InterPro" id="IPR017900">
    <property type="entry name" value="4Fe4S_Fe_S_CS"/>
</dbReference>
<evidence type="ECO:0000313" key="6">
    <source>
        <dbReference type="Proteomes" id="UP001299409"/>
    </source>
</evidence>
<dbReference type="RefSeq" id="WP_226914832.1">
    <property type="nucleotide sequence ID" value="NZ_BAABXU010000001.1"/>
</dbReference>
<dbReference type="Pfam" id="PF13187">
    <property type="entry name" value="Fer4_9"/>
    <property type="match status" value="1"/>
</dbReference>
<protein>
    <submittedName>
        <fullName evidence="5">EFR1 family ferrodoxin</fullName>
    </submittedName>
</protein>
<sequence>MIFYYSGTGNSLWVAKEIGKYQNERLINIATEMKKNQEEYVYELERKEKIGFVFPTYSWAPPQIVERFIKKIKFEGYRQHYLFSVYTCGSDTGCTSKYLDNMFKDKKMEIYYTEFIQMPENFITMFDLDSTLLRNKKLVDAQKQIIKINEQIKDRRLHAFDKEKYNISDYFKTYIVKKLFYIFCMGTSKFSVDNNCNSCGLCTKVCPFENIELYKGKPMWHQHCTKCMACICRCPKEAIQYGKSTKNKGRYYNPLLLKDKEYNK</sequence>
<reference evidence="5 6" key="1">
    <citation type="submission" date="2021-10" db="EMBL/GenBank/DDBJ databases">
        <title>Collection of gut derived symbiotic bacterial strains cultured from healthy donors.</title>
        <authorList>
            <person name="Lin H."/>
            <person name="Littmann E."/>
            <person name="Claire K."/>
            <person name="Pamer E."/>
        </authorList>
    </citation>
    <scope>NUCLEOTIDE SEQUENCE [LARGE SCALE GENOMIC DNA]</scope>
    <source>
        <strain evidence="5 6">MSK.17.68</strain>
    </source>
</reference>
<dbReference type="Proteomes" id="UP001299409">
    <property type="component" value="Unassembled WGS sequence"/>
</dbReference>
<comment type="caution">
    <text evidence="5">The sequence shown here is derived from an EMBL/GenBank/DDBJ whole genome shotgun (WGS) entry which is preliminary data.</text>
</comment>
<dbReference type="InterPro" id="IPR047964">
    <property type="entry name" value="EFR1-like"/>
</dbReference>